<dbReference type="AlphaFoldDB" id="I2NSN2"/>
<organism evidence="2 3">
    <name type="scientific">Neisseria sicca VK64</name>
    <dbReference type="NCBI Taxonomy" id="1095748"/>
    <lineage>
        <taxon>Bacteria</taxon>
        <taxon>Pseudomonadati</taxon>
        <taxon>Pseudomonadota</taxon>
        <taxon>Betaproteobacteria</taxon>
        <taxon>Neisseriales</taxon>
        <taxon>Neisseriaceae</taxon>
        <taxon>Neisseria</taxon>
    </lineage>
</organism>
<reference evidence="2 3" key="1">
    <citation type="submission" date="2012-04" db="EMBL/GenBank/DDBJ databases">
        <authorList>
            <person name="Harkins D.M."/>
            <person name="Madupu R."/>
            <person name="Durkin A.S."/>
            <person name="Torralba M."/>
            <person name="Methe B."/>
            <person name="Sutton G.G."/>
            <person name="Nelson K.E."/>
        </authorList>
    </citation>
    <scope>NUCLEOTIDE SEQUENCE [LARGE SCALE GENOMIC DNA]</scope>
    <source>
        <strain evidence="2 3">VK64</strain>
    </source>
</reference>
<accession>I2NSN2</accession>
<dbReference type="Proteomes" id="UP000004473">
    <property type="component" value="Unassembled WGS sequence"/>
</dbReference>
<evidence type="ECO:0000313" key="3">
    <source>
        <dbReference type="Proteomes" id="UP000004473"/>
    </source>
</evidence>
<evidence type="ECO:0000313" key="2">
    <source>
        <dbReference type="EMBL" id="EIG28843.1"/>
    </source>
</evidence>
<feature type="region of interest" description="Disordered" evidence="1">
    <location>
        <begin position="1"/>
        <end position="38"/>
    </location>
</feature>
<sequence>MSGSSEKGRLKTYPSLKPHRFRINHESKSDQSVRQISN</sequence>
<protein>
    <submittedName>
        <fullName evidence="2">Uncharacterized protein</fullName>
    </submittedName>
</protein>
<proteinExistence type="predicted"/>
<dbReference type="EMBL" id="AJMT01000095">
    <property type="protein sequence ID" value="EIG28843.1"/>
    <property type="molecule type" value="Genomic_DNA"/>
</dbReference>
<gene>
    <name evidence="2" type="ORF">HMPREF1051_2412</name>
</gene>
<name>I2NSN2_NEISI</name>
<evidence type="ECO:0000256" key="1">
    <source>
        <dbReference type="SAM" id="MobiDB-lite"/>
    </source>
</evidence>
<comment type="caution">
    <text evidence="2">The sequence shown here is derived from an EMBL/GenBank/DDBJ whole genome shotgun (WGS) entry which is preliminary data.</text>
</comment>